<proteinExistence type="inferred from homology"/>
<dbReference type="SMART" id="SM01133">
    <property type="entry name" value="DeoC"/>
    <property type="match status" value="1"/>
</dbReference>
<feature type="active site" description="Schiff-base intermediate with acetaldehyde" evidence="6">
    <location>
        <position position="156"/>
    </location>
</feature>
<protein>
    <recommendedName>
        <fullName evidence="6">Deoxyribose-phosphate aldolase</fullName>
        <shortName evidence="6">DERA</shortName>
        <ecNumber evidence="6">4.1.2.4</ecNumber>
    </recommendedName>
    <alternativeName>
        <fullName evidence="6">2-deoxy-D-ribose 5-phosphate aldolase</fullName>
    </alternativeName>
    <alternativeName>
        <fullName evidence="6">Phosphodeoxyriboaldolase</fullName>
        <shortName evidence="6">Deoxyriboaldolase</shortName>
    </alternativeName>
</protein>
<evidence type="ECO:0000313" key="8">
    <source>
        <dbReference type="Proteomes" id="UP001652409"/>
    </source>
</evidence>
<evidence type="ECO:0000256" key="4">
    <source>
        <dbReference type="ARBA" id="ARBA00023270"/>
    </source>
</evidence>
<sequence>MNAYEAARLIDISAVRTHHGLKDIQEVVDIAKKYKFINVHALPSWTKTVAELLKDEPDIYVGGPAGFPGGGHCTEIKVMEAKRLVEDGAQEIDVVMNVGKLKSDEYDYVENELKEVLSVIPSNILTKVIIEINCLTDEEMLKACELVIASGADFVKTGTGWVPAPLDLDRIRKIKDFTKGRIKLKVAGGIRTKEDFLAMVDMGVERFGIGTKSALEIVQSFE</sequence>
<name>A0ABT2TYG5_9FIRM</name>
<evidence type="ECO:0000256" key="1">
    <source>
        <dbReference type="ARBA" id="ARBA00010936"/>
    </source>
</evidence>
<dbReference type="SUPFAM" id="SSF51569">
    <property type="entry name" value="Aldolase"/>
    <property type="match status" value="1"/>
</dbReference>
<dbReference type="HAMAP" id="MF_00114">
    <property type="entry name" value="DeoC_type1"/>
    <property type="match status" value="1"/>
</dbReference>
<keyword evidence="3 6" id="KW-0456">Lyase</keyword>
<evidence type="ECO:0000256" key="2">
    <source>
        <dbReference type="ARBA" id="ARBA00022490"/>
    </source>
</evidence>
<keyword evidence="2 6" id="KW-0963">Cytoplasm</keyword>
<reference evidence="7 8" key="1">
    <citation type="journal article" date="2021" name="ISME Commun">
        <title>Automated analysis of genomic sequences facilitates high-throughput and comprehensive description of bacteria.</title>
        <authorList>
            <person name="Hitch T.C.A."/>
        </authorList>
    </citation>
    <scope>NUCLEOTIDE SEQUENCE [LARGE SCALE GENOMIC DNA]</scope>
    <source>
        <strain evidence="7 8">Sanger_23</strain>
    </source>
</reference>
<comment type="subcellular location">
    <subcellularLocation>
        <location evidence="6">Cytoplasm</location>
    </subcellularLocation>
</comment>
<dbReference type="Pfam" id="PF01791">
    <property type="entry name" value="DeoC"/>
    <property type="match status" value="1"/>
</dbReference>
<dbReference type="EC" id="4.1.2.4" evidence="6"/>
<dbReference type="PANTHER" id="PTHR10889:SF1">
    <property type="entry name" value="DEOXYRIBOSE-PHOSPHATE ALDOLASE"/>
    <property type="match status" value="1"/>
</dbReference>
<dbReference type="PANTHER" id="PTHR10889">
    <property type="entry name" value="DEOXYRIBOSE-PHOSPHATE ALDOLASE"/>
    <property type="match status" value="1"/>
</dbReference>
<dbReference type="EMBL" id="JAOQJL010000037">
    <property type="protein sequence ID" value="MCU6766696.1"/>
    <property type="molecule type" value="Genomic_DNA"/>
</dbReference>
<dbReference type="InterPro" id="IPR002915">
    <property type="entry name" value="DeoC/FbaB/LacD_aldolase"/>
</dbReference>
<dbReference type="Gene3D" id="3.20.20.70">
    <property type="entry name" value="Aldolase class I"/>
    <property type="match status" value="1"/>
</dbReference>
<keyword evidence="4 6" id="KW-0704">Schiff base</keyword>
<comment type="catalytic activity">
    <reaction evidence="5 6">
        <text>2-deoxy-D-ribose 5-phosphate = D-glyceraldehyde 3-phosphate + acetaldehyde</text>
        <dbReference type="Rhea" id="RHEA:12821"/>
        <dbReference type="ChEBI" id="CHEBI:15343"/>
        <dbReference type="ChEBI" id="CHEBI:59776"/>
        <dbReference type="ChEBI" id="CHEBI:62877"/>
        <dbReference type="EC" id="4.1.2.4"/>
    </reaction>
</comment>
<evidence type="ECO:0000313" key="7">
    <source>
        <dbReference type="EMBL" id="MCU6766696.1"/>
    </source>
</evidence>
<dbReference type="Proteomes" id="UP001652409">
    <property type="component" value="Unassembled WGS sequence"/>
</dbReference>
<dbReference type="RefSeq" id="WP_158422504.1">
    <property type="nucleotide sequence ID" value="NZ_JAOQJL010000037.1"/>
</dbReference>
<comment type="caution">
    <text evidence="7">The sequence shown here is derived from an EMBL/GenBank/DDBJ whole genome shotgun (WGS) entry which is preliminary data.</text>
</comment>
<comment type="similarity">
    <text evidence="1 6">Belongs to the DeoC/FbaB aldolase family. DeoC type 1 subfamily.</text>
</comment>
<keyword evidence="8" id="KW-1185">Reference proteome</keyword>
<dbReference type="InterPro" id="IPR028581">
    <property type="entry name" value="DeoC_typeI"/>
</dbReference>
<feature type="active site" description="Proton donor/acceptor" evidence="6">
    <location>
        <position position="185"/>
    </location>
</feature>
<evidence type="ECO:0000256" key="3">
    <source>
        <dbReference type="ARBA" id="ARBA00023239"/>
    </source>
</evidence>
<accession>A0ABT2TYG5</accession>
<feature type="active site" description="Proton donor/acceptor" evidence="6">
    <location>
        <position position="93"/>
    </location>
</feature>
<evidence type="ECO:0000256" key="6">
    <source>
        <dbReference type="HAMAP-Rule" id="MF_00114"/>
    </source>
</evidence>
<dbReference type="NCBIfam" id="TIGR00126">
    <property type="entry name" value="deoC"/>
    <property type="match status" value="1"/>
</dbReference>
<dbReference type="InterPro" id="IPR011343">
    <property type="entry name" value="DeoC"/>
</dbReference>
<dbReference type="GO" id="GO:0004139">
    <property type="term" value="F:deoxyribose-phosphate aldolase activity"/>
    <property type="evidence" value="ECO:0007669"/>
    <property type="project" value="UniProtKB-EC"/>
</dbReference>
<comment type="function">
    <text evidence="6">Catalyzes a reversible aldol reaction between acetaldehyde and D-glyceraldehyde 3-phosphate to generate 2-deoxy-D-ribose 5-phosphate.</text>
</comment>
<dbReference type="InterPro" id="IPR013785">
    <property type="entry name" value="Aldolase_TIM"/>
</dbReference>
<gene>
    <name evidence="6 7" type="primary">deoC</name>
    <name evidence="7" type="ORF">OCV61_15010</name>
</gene>
<dbReference type="PIRSF" id="PIRSF001357">
    <property type="entry name" value="DeoC"/>
    <property type="match status" value="1"/>
</dbReference>
<comment type="pathway">
    <text evidence="6">Carbohydrate degradation; 2-deoxy-D-ribose 1-phosphate degradation; D-glyceraldehyde 3-phosphate and acetaldehyde from 2-deoxy-alpha-D-ribose 1-phosphate: step 2/2.</text>
</comment>
<organism evidence="7 8">
    <name type="scientific">Blautia ammoniilytica</name>
    <dbReference type="NCBI Taxonomy" id="2981782"/>
    <lineage>
        <taxon>Bacteria</taxon>
        <taxon>Bacillati</taxon>
        <taxon>Bacillota</taxon>
        <taxon>Clostridia</taxon>
        <taxon>Lachnospirales</taxon>
        <taxon>Lachnospiraceae</taxon>
        <taxon>Blautia</taxon>
    </lineage>
</organism>
<evidence type="ECO:0000256" key="5">
    <source>
        <dbReference type="ARBA" id="ARBA00048791"/>
    </source>
</evidence>